<gene>
    <name evidence="1" type="ORF">PCIT_14394</name>
</gene>
<protein>
    <submittedName>
        <fullName evidence="1">Uncharacterized protein</fullName>
    </submittedName>
</protein>
<evidence type="ECO:0000313" key="1">
    <source>
        <dbReference type="EMBL" id="ERG17930.1"/>
    </source>
</evidence>
<dbReference type="EMBL" id="AHBZ02000147">
    <property type="protein sequence ID" value="ERG17930.1"/>
    <property type="molecule type" value="Genomic_DNA"/>
</dbReference>
<accession>U1JMP2</accession>
<organism evidence="1">
    <name type="scientific">Pseudoalteromonas citrea DSM 8771</name>
    <dbReference type="NCBI Taxonomy" id="1117314"/>
    <lineage>
        <taxon>Bacteria</taxon>
        <taxon>Pseudomonadati</taxon>
        <taxon>Pseudomonadota</taxon>
        <taxon>Gammaproteobacteria</taxon>
        <taxon>Alteromonadales</taxon>
        <taxon>Pseudoalteromonadaceae</taxon>
        <taxon>Pseudoalteromonas</taxon>
    </lineage>
</organism>
<sequence length="70" mass="8673">MITFTILRIYKKQLLKIKVRELAPELLRNYFKNKLNVKIKYFDLHQVMVKLHLKDSKIYFFYGNKFTTRM</sequence>
<name>U1JMP2_9GAMM</name>
<dbReference type="AlphaFoldDB" id="U1JMP2"/>
<reference evidence="1" key="1">
    <citation type="journal article" date="2012" name="J. Bacteriol.">
        <title>Genome sequences of type strains of seven species of the marine bacterium Pseudoalteromonas.</title>
        <authorList>
            <person name="Xie B.B."/>
            <person name="Shu Y.L."/>
            <person name="Qin Q.L."/>
            <person name="Rong J.C."/>
            <person name="Zhang X.Y."/>
            <person name="Chen X.L."/>
            <person name="Shi M."/>
            <person name="He H.L."/>
            <person name="Zhou B.C."/>
            <person name="Zhang Y.Z."/>
        </authorList>
    </citation>
    <scope>NUCLEOTIDE SEQUENCE [LARGE SCALE GENOMIC DNA]</scope>
    <source>
        <strain evidence="1">NCIMB 1889</strain>
    </source>
</reference>
<reference evidence="1" key="2">
    <citation type="submission" date="2013-04" db="EMBL/GenBank/DDBJ databases">
        <title>Genome sequence of Pseudoalteromonas citrea.</title>
        <authorList>
            <person name="Xie B.-B."/>
            <person name="Rong J.-C."/>
            <person name="Qin Q.-L."/>
            <person name="Shu Y.-L."/>
            <person name="Zhang Y.-Z."/>
        </authorList>
    </citation>
    <scope>NUCLEOTIDE SEQUENCE</scope>
    <source>
        <strain evidence="1">NCIMB 1889</strain>
    </source>
</reference>
<dbReference type="STRING" id="1117314.PCIT_14394"/>
<proteinExistence type="predicted"/>
<comment type="caution">
    <text evidence="1">The sequence shown here is derived from an EMBL/GenBank/DDBJ whole genome shotgun (WGS) entry which is preliminary data.</text>
</comment>